<keyword evidence="2" id="KW-0521">NADP</keyword>
<dbReference type="CDD" id="cd05233">
    <property type="entry name" value="SDR_c"/>
    <property type="match status" value="1"/>
</dbReference>
<dbReference type="PANTHER" id="PTHR24321">
    <property type="entry name" value="DEHYDROGENASES, SHORT CHAIN"/>
    <property type="match status" value="1"/>
</dbReference>
<evidence type="ECO:0000313" key="5">
    <source>
        <dbReference type="Proteomes" id="UP001338125"/>
    </source>
</evidence>
<evidence type="ECO:0000256" key="3">
    <source>
        <dbReference type="ARBA" id="ARBA00023002"/>
    </source>
</evidence>
<protein>
    <submittedName>
        <fullName evidence="4">Short-chain dehydrogenase/reductase aba4</fullName>
    </submittedName>
</protein>
<dbReference type="SUPFAM" id="SSF51735">
    <property type="entry name" value="NAD(P)-binding Rossmann-fold domains"/>
    <property type="match status" value="1"/>
</dbReference>
<proteinExistence type="inferred from homology"/>
<evidence type="ECO:0000256" key="2">
    <source>
        <dbReference type="ARBA" id="ARBA00022857"/>
    </source>
</evidence>
<keyword evidence="3" id="KW-0560">Oxidoreductase</keyword>
<gene>
    <name evidence="4" type="ORF">PT974_03033</name>
</gene>
<dbReference type="Gene3D" id="3.40.50.720">
    <property type="entry name" value="NAD(P)-binding Rossmann-like Domain"/>
    <property type="match status" value="1"/>
</dbReference>
<dbReference type="Pfam" id="PF13561">
    <property type="entry name" value="adh_short_C2"/>
    <property type="match status" value="1"/>
</dbReference>
<dbReference type="Proteomes" id="UP001338125">
    <property type="component" value="Unassembled WGS sequence"/>
</dbReference>
<evidence type="ECO:0000313" key="4">
    <source>
        <dbReference type="EMBL" id="KAK5996279.1"/>
    </source>
</evidence>
<dbReference type="PANTHER" id="PTHR24321:SF8">
    <property type="entry name" value="ESTRADIOL 17-BETA-DEHYDROGENASE 8-RELATED"/>
    <property type="match status" value="1"/>
</dbReference>
<keyword evidence="5" id="KW-1185">Reference proteome</keyword>
<dbReference type="PRINTS" id="PR00081">
    <property type="entry name" value="GDHRDH"/>
</dbReference>
<name>A0ABR0SVZ7_9HYPO</name>
<dbReference type="InterPro" id="IPR020904">
    <property type="entry name" value="Sc_DH/Rdtase_CS"/>
</dbReference>
<evidence type="ECO:0000256" key="1">
    <source>
        <dbReference type="ARBA" id="ARBA00006484"/>
    </source>
</evidence>
<comment type="similarity">
    <text evidence="1">Belongs to the short-chain dehydrogenases/reductases (SDR) family.</text>
</comment>
<sequence>MAASLLKGKVVVITGAASGIGKATSKLLAKNGVLLSLADINEQGLAKFKSELQNERGGAINIDQDILTFVVDVRSAEACNKWITDTVSYFNQPIWGAANIAGVFGPNDGLPGGTIRNLTNEEFDAVFDVNVKGLLNCLRAQLPRIQVGQGGRGGGSIVNTSSLQGTIPMPLSGPYAASKHAINSLTRTAAKEEGERAIRVNAIAPGVISTPMIARYEESTGGREDVMRVDPGALARRGDSEEIAELIAYLLSPASSFVTGALIAIDGGWAC</sequence>
<dbReference type="PROSITE" id="PS00061">
    <property type="entry name" value="ADH_SHORT"/>
    <property type="match status" value="1"/>
</dbReference>
<dbReference type="InterPro" id="IPR002347">
    <property type="entry name" value="SDR_fam"/>
</dbReference>
<organism evidence="4 5">
    <name type="scientific">Cladobotryum mycophilum</name>
    <dbReference type="NCBI Taxonomy" id="491253"/>
    <lineage>
        <taxon>Eukaryota</taxon>
        <taxon>Fungi</taxon>
        <taxon>Dikarya</taxon>
        <taxon>Ascomycota</taxon>
        <taxon>Pezizomycotina</taxon>
        <taxon>Sordariomycetes</taxon>
        <taxon>Hypocreomycetidae</taxon>
        <taxon>Hypocreales</taxon>
        <taxon>Hypocreaceae</taxon>
        <taxon>Cladobotryum</taxon>
    </lineage>
</organism>
<reference evidence="4 5" key="1">
    <citation type="submission" date="2024-01" db="EMBL/GenBank/DDBJ databases">
        <title>Complete genome of Cladobotryum mycophilum ATHUM6906.</title>
        <authorList>
            <person name="Christinaki A.C."/>
            <person name="Myridakis A.I."/>
            <person name="Kouvelis V.N."/>
        </authorList>
    </citation>
    <scope>NUCLEOTIDE SEQUENCE [LARGE SCALE GENOMIC DNA]</scope>
    <source>
        <strain evidence="4 5">ATHUM6906</strain>
    </source>
</reference>
<dbReference type="EMBL" id="JAVFKD010000003">
    <property type="protein sequence ID" value="KAK5996279.1"/>
    <property type="molecule type" value="Genomic_DNA"/>
</dbReference>
<dbReference type="InterPro" id="IPR036291">
    <property type="entry name" value="NAD(P)-bd_dom_sf"/>
</dbReference>
<accession>A0ABR0SVZ7</accession>
<comment type="caution">
    <text evidence="4">The sequence shown here is derived from an EMBL/GenBank/DDBJ whole genome shotgun (WGS) entry which is preliminary data.</text>
</comment>